<comment type="caution">
    <text evidence="9">The sequence shown here is derived from an EMBL/GenBank/DDBJ whole genome shotgun (WGS) entry which is preliminary data.</text>
</comment>
<evidence type="ECO:0000256" key="7">
    <source>
        <dbReference type="RuleBase" id="RU366006"/>
    </source>
</evidence>
<sequence>MRGAVEAGLDRTGLQALLKPGAARNALDCAFWDLEAKQAGKPAWQLAGLATPKPVHTVLTISLDDPDKMEAAARAAADLPLLKLKLAGDGNDVPRVAAVRRGAPQARLIADANEGYRREFLIADAPQLAALGIEMLEQPLPAAEDEFLRDFDSPLPLGADESAHALDSLPALIGKYSVVNIKLDKTGGLTEALALAKAAREAGFEIMVGCMLGSSLGMAPGVLVAQMAKYVDLDAPLLLAKDRVPALAYTGVQIAPPDPALWG</sequence>
<evidence type="ECO:0000256" key="2">
    <source>
        <dbReference type="ARBA" id="ARBA00022723"/>
    </source>
</evidence>
<evidence type="ECO:0000313" key="9">
    <source>
        <dbReference type="EMBL" id="GIL40338.1"/>
    </source>
</evidence>
<dbReference type="InterPro" id="IPR013341">
    <property type="entry name" value="Mandelate_racemase_N_dom"/>
</dbReference>
<comment type="cofactor">
    <cofactor evidence="6 7">
        <name>Mg(2+)</name>
        <dbReference type="ChEBI" id="CHEBI:18420"/>
    </cofactor>
    <text evidence="6 7">Binds 1 Mg(2+) ion per subunit.</text>
</comment>
<dbReference type="SMART" id="SM00922">
    <property type="entry name" value="MR_MLE"/>
    <property type="match status" value="1"/>
</dbReference>
<dbReference type="SUPFAM" id="SSF54826">
    <property type="entry name" value="Enolase N-terminal domain-like"/>
    <property type="match status" value="1"/>
</dbReference>
<comment type="similarity">
    <text evidence="1 7">Belongs to the mandelate racemase/muconate lactonizing enzyme family.</text>
</comment>
<dbReference type="GO" id="GO:0016855">
    <property type="term" value="F:racemase and epimerase activity, acting on amino acids and derivatives"/>
    <property type="evidence" value="ECO:0007669"/>
    <property type="project" value="UniProtKB-UniRule"/>
</dbReference>
<feature type="binding site" evidence="6">
    <location>
        <position position="160"/>
    </location>
    <ligand>
        <name>Mg(2+)</name>
        <dbReference type="ChEBI" id="CHEBI:18420"/>
    </ligand>
</feature>
<evidence type="ECO:0000256" key="1">
    <source>
        <dbReference type="ARBA" id="ARBA00008031"/>
    </source>
</evidence>
<dbReference type="InterPro" id="IPR029017">
    <property type="entry name" value="Enolase-like_N"/>
</dbReference>
<feature type="binding site" evidence="6">
    <location>
        <position position="137"/>
    </location>
    <ligand>
        <name>Mg(2+)</name>
        <dbReference type="ChEBI" id="CHEBI:18420"/>
    </ligand>
</feature>
<gene>
    <name evidence="9" type="ORF">TMPK1_25750</name>
</gene>
<dbReference type="CDD" id="cd03319">
    <property type="entry name" value="L-Ala-DL-Glu_epimerase"/>
    <property type="match status" value="1"/>
</dbReference>
<evidence type="ECO:0000256" key="5">
    <source>
        <dbReference type="PIRSR" id="PIRSR634603-1"/>
    </source>
</evidence>
<dbReference type="InterPro" id="IPR018110">
    <property type="entry name" value="Mandel_Rmase/mucon_lact_enz_CS"/>
</dbReference>
<dbReference type="Proteomes" id="UP000681075">
    <property type="component" value="Unassembled WGS sequence"/>
</dbReference>
<accession>A0A8S8X8R9</accession>
<reference evidence="9" key="1">
    <citation type="submission" date="2021-02" db="EMBL/GenBank/DDBJ databases">
        <title>Genome sequence of Rhodospirillales sp. strain TMPK1 isolated from soil.</title>
        <authorList>
            <person name="Nakai R."/>
            <person name="Kusada H."/>
            <person name="Tamaki H."/>
        </authorList>
    </citation>
    <scope>NUCLEOTIDE SEQUENCE</scope>
    <source>
        <strain evidence="9">TMPK1</strain>
    </source>
</reference>
<dbReference type="Gene3D" id="3.30.390.10">
    <property type="entry name" value="Enolase-like, N-terminal domain"/>
    <property type="match status" value="1"/>
</dbReference>
<evidence type="ECO:0000256" key="4">
    <source>
        <dbReference type="ARBA" id="ARBA00023235"/>
    </source>
</evidence>
<proteinExistence type="inferred from homology"/>
<feature type="active site" description="Proton acceptor; specific for (R)-substrate epimerization" evidence="5">
    <location>
        <position position="85"/>
    </location>
</feature>
<dbReference type="InterPro" id="IPR036849">
    <property type="entry name" value="Enolase-like_C_sf"/>
</dbReference>
<dbReference type="InterPro" id="IPR029065">
    <property type="entry name" value="Enolase_C-like"/>
</dbReference>
<dbReference type="Gene3D" id="3.20.20.120">
    <property type="entry name" value="Enolase-like C-terminal domain"/>
    <property type="match status" value="1"/>
</dbReference>
<dbReference type="InterPro" id="IPR034603">
    <property type="entry name" value="Dipeptide_epimerase"/>
</dbReference>
<dbReference type="PROSITE" id="PS00909">
    <property type="entry name" value="MR_MLE_2"/>
    <property type="match status" value="1"/>
</dbReference>
<keyword evidence="10" id="KW-1185">Reference proteome</keyword>
<dbReference type="InterPro" id="IPR034593">
    <property type="entry name" value="DgoD-like"/>
</dbReference>
<dbReference type="InterPro" id="IPR013342">
    <property type="entry name" value="Mandelate_racemase_C"/>
</dbReference>
<evidence type="ECO:0000256" key="6">
    <source>
        <dbReference type="PIRSR" id="PIRSR634603-3"/>
    </source>
</evidence>
<keyword evidence="2 6" id="KW-0479">Metal-binding</keyword>
<feature type="domain" description="Mandelate racemase/muconate lactonizing enzyme C-terminal" evidence="8">
    <location>
        <begin position="66"/>
        <end position="158"/>
    </location>
</feature>
<dbReference type="EMBL" id="BOPV01000001">
    <property type="protein sequence ID" value="GIL40338.1"/>
    <property type="molecule type" value="Genomic_DNA"/>
</dbReference>
<dbReference type="GO" id="GO:0009063">
    <property type="term" value="P:amino acid catabolic process"/>
    <property type="evidence" value="ECO:0007669"/>
    <property type="project" value="InterPro"/>
</dbReference>
<protein>
    <recommendedName>
        <fullName evidence="7">Dipeptide epimerase</fullName>
        <ecNumber evidence="7">5.1.1.-</ecNumber>
    </recommendedName>
</protein>
<evidence type="ECO:0000256" key="3">
    <source>
        <dbReference type="ARBA" id="ARBA00022842"/>
    </source>
</evidence>
<dbReference type="SUPFAM" id="SSF51604">
    <property type="entry name" value="Enolase C-terminal domain-like"/>
    <property type="match status" value="1"/>
</dbReference>
<evidence type="ECO:0000313" key="10">
    <source>
        <dbReference type="Proteomes" id="UP000681075"/>
    </source>
</evidence>
<dbReference type="AlphaFoldDB" id="A0A8S8X8R9"/>
<keyword evidence="4 7" id="KW-0413">Isomerase</keyword>
<name>A0A8S8X8R9_9PROT</name>
<dbReference type="PANTHER" id="PTHR48080:SF3">
    <property type="entry name" value="ENOLASE SUPERFAMILY MEMBER DDB_G0284701"/>
    <property type="match status" value="1"/>
</dbReference>
<keyword evidence="3 6" id="KW-0460">Magnesium</keyword>
<feature type="active site" description="Proton acceptor; specific for (S)-substrate epimerization" evidence="5">
    <location>
        <position position="182"/>
    </location>
</feature>
<organism evidence="9 10">
    <name type="scientific">Roseiterribacter gracilis</name>
    <dbReference type="NCBI Taxonomy" id="2812848"/>
    <lineage>
        <taxon>Bacteria</taxon>
        <taxon>Pseudomonadati</taxon>
        <taxon>Pseudomonadota</taxon>
        <taxon>Alphaproteobacteria</taxon>
        <taxon>Rhodospirillales</taxon>
        <taxon>Roseiterribacteraceae</taxon>
        <taxon>Roseiterribacter</taxon>
    </lineage>
</organism>
<dbReference type="GO" id="GO:0000287">
    <property type="term" value="F:magnesium ion binding"/>
    <property type="evidence" value="ECO:0007669"/>
    <property type="project" value="UniProtKB-ARBA"/>
</dbReference>
<dbReference type="EC" id="5.1.1.-" evidence="7"/>
<feature type="binding site" evidence="6">
    <location>
        <position position="111"/>
    </location>
    <ligand>
        <name>Mg(2+)</name>
        <dbReference type="ChEBI" id="CHEBI:18420"/>
    </ligand>
</feature>
<dbReference type="PANTHER" id="PTHR48080">
    <property type="entry name" value="D-GALACTONATE DEHYDRATASE-RELATED"/>
    <property type="match status" value="1"/>
</dbReference>
<evidence type="ECO:0000259" key="8">
    <source>
        <dbReference type="SMART" id="SM00922"/>
    </source>
</evidence>
<dbReference type="Pfam" id="PF13378">
    <property type="entry name" value="MR_MLE_C"/>
    <property type="match status" value="1"/>
</dbReference>
<dbReference type="Pfam" id="PF02746">
    <property type="entry name" value="MR_MLE_N"/>
    <property type="match status" value="1"/>
</dbReference>